<evidence type="ECO:0000313" key="2">
    <source>
        <dbReference type="Proteomes" id="UP001221142"/>
    </source>
</evidence>
<dbReference type="EMBL" id="JARKIF010000020">
    <property type="protein sequence ID" value="KAJ7617806.1"/>
    <property type="molecule type" value="Genomic_DNA"/>
</dbReference>
<accession>A0AAD7FFY0</accession>
<organism evidence="1 2">
    <name type="scientific">Roridomyces roridus</name>
    <dbReference type="NCBI Taxonomy" id="1738132"/>
    <lineage>
        <taxon>Eukaryota</taxon>
        <taxon>Fungi</taxon>
        <taxon>Dikarya</taxon>
        <taxon>Basidiomycota</taxon>
        <taxon>Agaricomycotina</taxon>
        <taxon>Agaricomycetes</taxon>
        <taxon>Agaricomycetidae</taxon>
        <taxon>Agaricales</taxon>
        <taxon>Marasmiineae</taxon>
        <taxon>Mycenaceae</taxon>
        <taxon>Roridomyces</taxon>
    </lineage>
</organism>
<keyword evidence="2" id="KW-1185">Reference proteome</keyword>
<sequence>MLQLRRLVTTSASFLLHLNTPALLDRHVHGGDLELILPFLYHSKCAGTLTSITPFKCEAPASQVLGLLHETPALTKLAIGFLGPLTETTLLIAALTVPSSERHIICPRSNCLTSLSWGDRNDTIDRKAFVDMVESRWRAAPRLRFLGLYLG</sequence>
<protein>
    <submittedName>
        <fullName evidence="1">Uncharacterized protein</fullName>
    </submittedName>
</protein>
<gene>
    <name evidence="1" type="ORF">FB45DRAFT_1034047</name>
</gene>
<name>A0AAD7FFY0_9AGAR</name>
<proteinExistence type="predicted"/>
<comment type="caution">
    <text evidence="1">The sequence shown here is derived from an EMBL/GenBank/DDBJ whole genome shotgun (WGS) entry which is preliminary data.</text>
</comment>
<reference evidence="1" key="1">
    <citation type="submission" date="2023-03" db="EMBL/GenBank/DDBJ databases">
        <title>Massive genome expansion in bonnet fungi (Mycena s.s.) driven by repeated elements and novel gene families across ecological guilds.</title>
        <authorList>
            <consortium name="Lawrence Berkeley National Laboratory"/>
            <person name="Harder C.B."/>
            <person name="Miyauchi S."/>
            <person name="Viragh M."/>
            <person name="Kuo A."/>
            <person name="Thoen E."/>
            <person name="Andreopoulos B."/>
            <person name="Lu D."/>
            <person name="Skrede I."/>
            <person name="Drula E."/>
            <person name="Henrissat B."/>
            <person name="Morin E."/>
            <person name="Kohler A."/>
            <person name="Barry K."/>
            <person name="LaButti K."/>
            <person name="Morin E."/>
            <person name="Salamov A."/>
            <person name="Lipzen A."/>
            <person name="Mereny Z."/>
            <person name="Hegedus B."/>
            <person name="Baldrian P."/>
            <person name="Stursova M."/>
            <person name="Weitz H."/>
            <person name="Taylor A."/>
            <person name="Grigoriev I.V."/>
            <person name="Nagy L.G."/>
            <person name="Martin F."/>
            <person name="Kauserud H."/>
        </authorList>
    </citation>
    <scope>NUCLEOTIDE SEQUENCE</scope>
    <source>
        <strain evidence="1">9284</strain>
    </source>
</reference>
<evidence type="ECO:0000313" key="1">
    <source>
        <dbReference type="EMBL" id="KAJ7617806.1"/>
    </source>
</evidence>
<dbReference type="Proteomes" id="UP001221142">
    <property type="component" value="Unassembled WGS sequence"/>
</dbReference>
<dbReference type="AlphaFoldDB" id="A0AAD7FFY0"/>